<evidence type="ECO:0000256" key="2">
    <source>
        <dbReference type="SAM" id="SignalP"/>
    </source>
</evidence>
<feature type="domain" description="Soluble ligand binding" evidence="4">
    <location>
        <begin position="161"/>
        <end position="205"/>
    </location>
</feature>
<dbReference type="InterPro" id="IPR019554">
    <property type="entry name" value="Soluble_ligand-bd"/>
</dbReference>
<dbReference type="GO" id="GO:0015159">
    <property type="term" value="F:polysaccharide transmembrane transporter activity"/>
    <property type="evidence" value="ECO:0007669"/>
    <property type="project" value="InterPro"/>
</dbReference>
<feature type="domain" description="Polysaccharide export protein N-terminal" evidence="3">
    <location>
        <begin position="80"/>
        <end position="147"/>
    </location>
</feature>
<feature type="signal peptide" evidence="2">
    <location>
        <begin position="1"/>
        <end position="25"/>
    </location>
</feature>
<evidence type="ECO:0000256" key="1">
    <source>
        <dbReference type="ARBA" id="ARBA00022729"/>
    </source>
</evidence>
<reference evidence="5 6" key="1">
    <citation type="submission" date="2018-05" db="EMBL/GenBank/DDBJ databases">
        <title>Novel Campyloabacter and Helicobacter Species and Strains.</title>
        <authorList>
            <person name="Mannion A.J."/>
            <person name="Shen Z."/>
            <person name="Fox J.G."/>
        </authorList>
    </citation>
    <scope>NUCLEOTIDE SEQUENCE [LARGE SCALE GENOMIC DNA]</scope>
    <source>
        <strain evidence="6">MIT17-664</strain>
    </source>
</reference>
<sequence>MKKIILFLVLSVFSFAAVDISQITAAENQNDTSSLDQNFSTDKQNILQNSTKDNTDIQVPVFGYQLFNGNFKNYTQRVYNPDYKIAVGDQISLKIWGAVEFERILVVDSQGNIFIPKVGAVNLLGVKNSALVSVIKAYIGKVYKSNVFVYADMNAYQNVSIFVTGSVNAPGLYQGLSSDSVIQYLDKAGGINLEYGSFRDIKILRNNHVIKNIDLYDFLLKGQMDLFPFRSGDVILVGNVQNYAFVNGDVQRPFRFELSNDIKTLSDLARVAGAKSIVTNAVVKSYEQDHKLSVNAYNKMQFSKVLLRTGDEVQFNPEYVSKNITITVNGEHSGLKTLVVKKGTTLEDASRLIMFNGQSDTNALQVFRKSVAKTQKELINAQLKELETLALTSSSVTSQGAAIRAEQAKLILEFIQRAKQVEPKGQIVINNPKSYKSVILEDGDVVNVPSKNNLVIVQGEVSLPGAFVYNKGENLKYYIDLAGGYGERADTSKILVIRNNGKAEKYNGGVSMHPGDSILVLPKVESENLQIFSMLTQILYQVAVATNVVLNL</sequence>
<dbReference type="PANTHER" id="PTHR33619">
    <property type="entry name" value="POLYSACCHARIDE EXPORT PROTEIN GFCE-RELATED"/>
    <property type="match status" value="1"/>
</dbReference>
<evidence type="ECO:0000259" key="4">
    <source>
        <dbReference type="Pfam" id="PF10531"/>
    </source>
</evidence>
<feature type="chain" id="PRO_5020495104" evidence="2">
    <location>
        <begin position="26"/>
        <end position="552"/>
    </location>
</feature>
<dbReference type="InterPro" id="IPR049712">
    <property type="entry name" value="Poly_export"/>
</dbReference>
<evidence type="ECO:0000313" key="6">
    <source>
        <dbReference type="Proteomes" id="UP000308838"/>
    </source>
</evidence>
<dbReference type="Proteomes" id="UP000308838">
    <property type="component" value="Unassembled WGS sequence"/>
</dbReference>
<dbReference type="OrthoDB" id="9815244at2"/>
<organism evidence="5 6">
    <name type="scientific">Campylobacter estrildidarum</name>
    <dbReference type="NCBI Taxonomy" id="2510189"/>
    <lineage>
        <taxon>Bacteria</taxon>
        <taxon>Pseudomonadati</taxon>
        <taxon>Campylobacterota</taxon>
        <taxon>Epsilonproteobacteria</taxon>
        <taxon>Campylobacterales</taxon>
        <taxon>Campylobacteraceae</taxon>
        <taxon>Campylobacter</taxon>
    </lineage>
</organism>
<keyword evidence="6" id="KW-1185">Reference proteome</keyword>
<dbReference type="EMBL" id="NXLZ01000020">
    <property type="protein sequence ID" value="TKX28376.1"/>
    <property type="molecule type" value="Genomic_DNA"/>
</dbReference>
<accession>A0A4U7BHN0</accession>
<evidence type="ECO:0000313" key="5">
    <source>
        <dbReference type="EMBL" id="TKX28376.1"/>
    </source>
</evidence>
<dbReference type="Pfam" id="PF02563">
    <property type="entry name" value="Poly_export"/>
    <property type="match status" value="1"/>
</dbReference>
<dbReference type="PANTHER" id="PTHR33619:SF3">
    <property type="entry name" value="POLYSACCHARIDE EXPORT PROTEIN GFCE-RELATED"/>
    <property type="match status" value="1"/>
</dbReference>
<comment type="caution">
    <text evidence="5">The sequence shown here is derived from an EMBL/GenBank/DDBJ whole genome shotgun (WGS) entry which is preliminary data.</text>
</comment>
<protein>
    <submittedName>
        <fullName evidence="5">Sugar ABC transporter substrate-binding protein</fullName>
    </submittedName>
</protein>
<dbReference type="RefSeq" id="WP_137621305.1">
    <property type="nucleotide sequence ID" value="NZ_NXLZ01000020.1"/>
</dbReference>
<feature type="domain" description="Soluble ligand binding" evidence="4">
    <location>
        <begin position="455"/>
        <end position="502"/>
    </location>
</feature>
<gene>
    <name evidence="5" type="ORF">CQA69_08265</name>
</gene>
<evidence type="ECO:0000259" key="3">
    <source>
        <dbReference type="Pfam" id="PF02563"/>
    </source>
</evidence>
<keyword evidence="1 2" id="KW-0732">Signal</keyword>
<dbReference type="Pfam" id="PF10531">
    <property type="entry name" value="SLBB"/>
    <property type="match status" value="2"/>
</dbReference>
<name>A0A4U7BHN0_9BACT</name>
<proteinExistence type="predicted"/>
<dbReference type="AlphaFoldDB" id="A0A4U7BHN0"/>
<dbReference type="Gene3D" id="3.10.560.10">
    <property type="entry name" value="Outer membrane lipoprotein wza domain like"/>
    <property type="match status" value="2"/>
</dbReference>
<dbReference type="InterPro" id="IPR003715">
    <property type="entry name" value="Poly_export_N"/>
</dbReference>